<gene>
    <name evidence="7" type="ORF">CC85DRAFT_323508</name>
</gene>
<feature type="transmembrane region" description="Helical" evidence="6">
    <location>
        <begin position="35"/>
        <end position="58"/>
    </location>
</feature>
<sequence>MTNLYPGAALIATGLAAHGYRKGALSASGATAAWVAGYAHLANPLKLFGVTMIVFYLAGSRATKAKAAIKATLEDGPDGTSGNRTWVQVLSNSLPGVLVALSYRLTYDTYPPAPPNLPPTLLAGLPRRLIFALVGHYATCLADTLASELGILAGRPTHIVTRRPVPAGTNGGVTARGLAWSLVGGLVMGLTVAAGVVVEDPSAYFAPSKDGVRAAALWVALSGWRGPVGLVVFGAIAGVAGSLLDSILGGTLQRTLYSTADGRVLTDHSDPARARAPGVVTIGPGIDVLSNSAVNAICGAVMAAFGWWVAGW</sequence>
<dbReference type="PANTHER" id="PTHR13353">
    <property type="entry name" value="TRANSMEMBRANE PROTEIN 19"/>
    <property type="match status" value="1"/>
</dbReference>
<dbReference type="EMBL" id="KQ087184">
    <property type="protein sequence ID" value="KLT44809.1"/>
    <property type="molecule type" value="Genomic_DNA"/>
</dbReference>
<dbReference type="STRING" id="879819.A0A0J1BA76"/>
<feature type="transmembrane region" description="Helical" evidence="6">
    <location>
        <begin position="228"/>
        <end position="248"/>
    </location>
</feature>
<dbReference type="OrthoDB" id="30881at2759"/>
<organism evidence="7 8">
    <name type="scientific">Cutaneotrichosporon oleaginosum</name>
    <dbReference type="NCBI Taxonomy" id="879819"/>
    <lineage>
        <taxon>Eukaryota</taxon>
        <taxon>Fungi</taxon>
        <taxon>Dikarya</taxon>
        <taxon>Basidiomycota</taxon>
        <taxon>Agaricomycotina</taxon>
        <taxon>Tremellomycetes</taxon>
        <taxon>Trichosporonales</taxon>
        <taxon>Trichosporonaceae</taxon>
        <taxon>Cutaneotrichosporon</taxon>
    </lineage>
</organism>
<dbReference type="Proteomes" id="UP000053611">
    <property type="component" value="Unassembled WGS sequence"/>
</dbReference>
<feature type="transmembrane region" description="Helical" evidence="6">
    <location>
        <begin position="178"/>
        <end position="198"/>
    </location>
</feature>
<evidence type="ECO:0000313" key="7">
    <source>
        <dbReference type="EMBL" id="KLT44809.1"/>
    </source>
</evidence>
<evidence type="ECO:0000256" key="2">
    <source>
        <dbReference type="ARBA" id="ARBA00009012"/>
    </source>
</evidence>
<dbReference type="InterPro" id="IPR002794">
    <property type="entry name" value="DUF92_TMEM19"/>
</dbReference>
<evidence type="ECO:0000256" key="4">
    <source>
        <dbReference type="ARBA" id="ARBA00022989"/>
    </source>
</evidence>
<reference evidence="7 8" key="1">
    <citation type="submission" date="2015-03" db="EMBL/GenBank/DDBJ databases">
        <title>Genomics and transcriptomics of the oil-accumulating basidiomycete yeast T. oleaginosus allow insights into substrate utilization and the diverse evolutionary trajectories of mating systems in fungi.</title>
        <authorList>
            <consortium name="DOE Joint Genome Institute"/>
            <person name="Kourist R."/>
            <person name="Kracht O."/>
            <person name="Bracharz F."/>
            <person name="Lipzen A."/>
            <person name="Nolan M."/>
            <person name="Ohm R."/>
            <person name="Grigoriev I."/>
            <person name="Sun S."/>
            <person name="Heitman J."/>
            <person name="Bruck T."/>
            <person name="Nowrousian M."/>
        </authorList>
    </citation>
    <scope>NUCLEOTIDE SEQUENCE [LARGE SCALE GENOMIC DNA]</scope>
    <source>
        <strain evidence="7 8">IBC0246</strain>
    </source>
</reference>
<keyword evidence="4 6" id="KW-1133">Transmembrane helix</keyword>
<accession>A0A0J1BA76</accession>
<evidence type="ECO:0000256" key="6">
    <source>
        <dbReference type="SAM" id="Phobius"/>
    </source>
</evidence>
<keyword evidence="3 6" id="KW-0812">Transmembrane</keyword>
<comment type="subcellular location">
    <subcellularLocation>
        <location evidence="1">Membrane</location>
        <topology evidence="1">Multi-pass membrane protein</topology>
    </subcellularLocation>
</comment>
<keyword evidence="5 6" id="KW-0472">Membrane</keyword>
<evidence type="ECO:0008006" key="9">
    <source>
        <dbReference type="Google" id="ProtNLM"/>
    </source>
</evidence>
<name>A0A0J1BA76_9TREE</name>
<dbReference type="AlphaFoldDB" id="A0A0J1BA76"/>
<dbReference type="Pfam" id="PF01940">
    <property type="entry name" value="DUF92"/>
    <property type="match status" value="1"/>
</dbReference>
<evidence type="ECO:0000313" key="8">
    <source>
        <dbReference type="Proteomes" id="UP000053611"/>
    </source>
</evidence>
<dbReference type="GeneID" id="28986832"/>
<dbReference type="RefSeq" id="XP_018281300.1">
    <property type="nucleotide sequence ID" value="XM_018426229.1"/>
</dbReference>
<proteinExistence type="inferred from homology"/>
<evidence type="ECO:0000256" key="5">
    <source>
        <dbReference type="ARBA" id="ARBA00023136"/>
    </source>
</evidence>
<evidence type="ECO:0000256" key="3">
    <source>
        <dbReference type="ARBA" id="ARBA00022692"/>
    </source>
</evidence>
<dbReference type="PANTHER" id="PTHR13353:SF5">
    <property type="entry name" value="TRANSMEMBRANE PROTEIN 19"/>
    <property type="match status" value="1"/>
</dbReference>
<protein>
    <recommendedName>
        <fullName evidence="9">DUF92-domain-containing protein</fullName>
    </recommendedName>
</protein>
<comment type="similarity">
    <text evidence="2">Belongs to the TMEM19 family.</text>
</comment>
<evidence type="ECO:0000256" key="1">
    <source>
        <dbReference type="ARBA" id="ARBA00004141"/>
    </source>
</evidence>
<dbReference type="GO" id="GO:0016020">
    <property type="term" value="C:membrane"/>
    <property type="evidence" value="ECO:0007669"/>
    <property type="project" value="UniProtKB-SubCell"/>
</dbReference>
<keyword evidence="8" id="KW-1185">Reference proteome</keyword>